<accession>A0A3M7TAC9</accession>
<dbReference type="EMBL" id="REGN01000085">
    <property type="protein sequence ID" value="RNA44571.1"/>
    <property type="molecule type" value="Genomic_DNA"/>
</dbReference>
<dbReference type="AlphaFoldDB" id="A0A3M7TAC9"/>
<keyword evidence="1" id="KW-0175">Coiled coil</keyword>
<feature type="region of interest" description="Disordered" evidence="2">
    <location>
        <begin position="79"/>
        <end position="193"/>
    </location>
</feature>
<feature type="compositionally biased region" description="Basic and acidic residues" evidence="2">
    <location>
        <begin position="95"/>
        <end position="116"/>
    </location>
</feature>
<reference evidence="3 4" key="1">
    <citation type="journal article" date="2018" name="Sci. Rep.">
        <title>Genomic signatures of local adaptation to the degree of environmental predictability in rotifers.</title>
        <authorList>
            <person name="Franch-Gras L."/>
            <person name="Hahn C."/>
            <person name="Garcia-Roger E.M."/>
            <person name="Carmona M.J."/>
            <person name="Serra M."/>
            <person name="Gomez A."/>
        </authorList>
    </citation>
    <scope>NUCLEOTIDE SEQUENCE [LARGE SCALE GENOMIC DNA]</scope>
    <source>
        <strain evidence="3">HYR1</strain>
    </source>
</reference>
<feature type="coiled-coil region" evidence="1">
    <location>
        <begin position="36"/>
        <end position="73"/>
    </location>
</feature>
<dbReference type="Proteomes" id="UP000276133">
    <property type="component" value="Unassembled WGS sequence"/>
</dbReference>
<gene>
    <name evidence="3" type="ORF">BpHYR1_019020</name>
</gene>
<evidence type="ECO:0000256" key="2">
    <source>
        <dbReference type="SAM" id="MobiDB-lite"/>
    </source>
</evidence>
<sequence length="408" mass="48017">MVTRNYSSVDLNLLERRLEMMEKNHKHELGVEIAHHREFQKQIQKQTEENKELKQLLEQKEKALDIANIYSNRAIRENASHTPQWKTSSQSLSHPAHESPREASVRREKSRKRDSLPAKPPKPTKHEELVETERSTQNELEEKLEREKEEAARRQKQFEAELRRKREDEETEALEKVRKEKEFRENELKEKEAKRIQAEKLDRENARLEEEFKKKMADEEEKRRLEKQRLEDEDRKKRWISEKTINKLNEDKNGEDKNKKDELLAKLALTGNKKSESESSIFKLTAVDDAQKIESKMAKEEPKNELLTKLFGNNTNNTNGNSDLFGNRTKEIKTMPWEEVNYGKKTSSNTPNSTQVNGISFKETNDHLNGTKAQNGINRPKLENKLLFPDIHKSNSYVDDIEELVLIK</sequence>
<keyword evidence="4" id="KW-1185">Reference proteome</keyword>
<organism evidence="3 4">
    <name type="scientific">Brachionus plicatilis</name>
    <name type="common">Marine rotifer</name>
    <name type="synonym">Brachionus muelleri</name>
    <dbReference type="NCBI Taxonomy" id="10195"/>
    <lineage>
        <taxon>Eukaryota</taxon>
        <taxon>Metazoa</taxon>
        <taxon>Spiralia</taxon>
        <taxon>Gnathifera</taxon>
        <taxon>Rotifera</taxon>
        <taxon>Eurotatoria</taxon>
        <taxon>Monogononta</taxon>
        <taxon>Pseudotrocha</taxon>
        <taxon>Ploima</taxon>
        <taxon>Brachionidae</taxon>
        <taxon>Brachionus</taxon>
    </lineage>
</organism>
<evidence type="ECO:0000313" key="3">
    <source>
        <dbReference type="EMBL" id="RNA44571.1"/>
    </source>
</evidence>
<feature type="compositionally biased region" description="Basic and acidic residues" evidence="2">
    <location>
        <begin position="124"/>
        <end position="193"/>
    </location>
</feature>
<feature type="compositionally biased region" description="Polar residues" evidence="2">
    <location>
        <begin position="80"/>
        <end position="93"/>
    </location>
</feature>
<proteinExistence type="predicted"/>
<feature type="region of interest" description="Disordered" evidence="2">
    <location>
        <begin position="214"/>
        <end position="241"/>
    </location>
</feature>
<evidence type="ECO:0000313" key="4">
    <source>
        <dbReference type="Proteomes" id="UP000276133"/>
    </source>
</evidence>
<name>A0A3M7TAC9_BRAPC</name>
<dbReference type="OrthoDB" id="2123794at2759"/>
<protein>
    <submittedName>
        <fullName evidence="3">Putative lebercilin-like</fullName>
    </submittedName>
</protein>
<evidence type="ECO:0000256" key="1">
    <source>
        <dbReference type="SAM" id="Coils"/>
    </source>
</evidence>
<dbReference type="STRING" id="10195.A0A3M7TAC9"/>
<comment type="caution">
    <text evidence="3">The sequence shown here is derived from an EMBL/GenBank/DDBJ whole genome shotgun (WGS) entry which is preliminary data.</text>
</comment>